<feature type="signal peptide" evidence="6">
    <location>
        <begin position="1"/>
        <end position="16"/>
    </location>
</feature>
<dbReference type="CDD" id="cd00054">
    <property type="entry name" value="EGF_CA"/>
    <property type="match status" value="2"/>
</dbReference>
<evidence type="ECO:0000256" key="4">
    <source>
        <dbReference type="ARBA" id="ARBA00023157"/>
    </source>
</evidence>
<keyword evidence="9" id="KW-1185">Reference proteome</keyword>
<dbReference type="EMBL" id="JAVFWL010000004">
    <property type="protein sequence ID" value="KAK6747951.1"/>
    <property type="molecule type" value="Genomic_DNA"/>
</dbReference>
<feature type="domain" description="EGF-like" evidence="7">
    <location>
        <begin position="86"/>
        <end position="122"/>
    </location>
</feature>
<protein>
    <recommendedName>
        <fullName evidence="7">EGF-like domain-containing protein</fullName>
    </recommendedName>
</protein>
<feature type="disulfide bond" evidence="5">
    <location>
        <begin position="112"/>
        <end position="121"/>
    </location>
</feature>
<feature type="chain" id="PRO_5046026611" description="EGF-like domain-containing protein" evidence="6">
    <location>
        <begin position="17"/>
        <end position="387"/>
    </location>
</feature>
<keyword evidence="2 6" id="KW-0732">Signal</keyword>
<dbReference type="SMART" id="SM00179">
    <property type="entry name" value="EGF_CA"/>
    <property type="match status" value="1"/>
</dbReference>
<comment type="caution">
    <text evidence="8">The sequence shown here is derived from an EMBL/GenBank/DDBJ whole genome shotgun (WGS) entry which is preliminary data.</text>
</comment>
<dbReference type="PANTHER" id="PTHR24049:SF22">
    <property type="entry name" value="DROSOPHILA CRUMBS HOMOLOG"/>
    <property type="match status" value="1"/>
</dbReference>
<keyword evidence="1 5" id="KW-0245">EGF-like domain</keyword>
<dbReference type="Pfam" id="PF00008">
    <property type="entry name" value="EGF"/>
    <property type="match status" value="1"/>
</dbReference>
<dbReference type="Gene3D" id="2.10.25.10">
    <property type="entry name" value="Laminin"/>
    <property type="match status" value="1"/>
</dbReference>
<accession>A0ABR1DBT5</accession>
<sequence>MHTGVVVLCFVTVALAAPTERDKETDLPVSVSRPIRKDAAGESDSIEQNAIEDVKKELNRAVQGLNNTVVENNEKVSNAISDITGNLDVCTSLDCNNRGTCLGTKKNYICACLLGFSGKNCEDTVCDSARDCNGRGICLGTTTSLTCLCNLGYAGHRCEKEEFTKIIFMNKSRMLDKAHPQELGGFCQGKACDSVKTNATLSPLVDQAFPPAANHAYWQGVRQGDTILPKLFTATLQWIRKSLSWKEEGIRVDGRLPLQSSFCGRHRSLLEFFSNEAETMINELKEARKRIGLRINRRKTQFMKNAHCKDGGVHPESSQIVETSSYAYRGRSTNMENVLKEELNRRMGAAWARFAPIREADQLTDQDLRAHLFDSTVLPAFRHAAET</sequence>
<keyword evidence="3" id="KW-0677">Repeat</keyword>
<evidence type="ECO:0000313" key="8">
    <source>
        <dbReference type="EMBL" id="KAK6747951.1"/>
    </source>
</evidence>
<dbReference type="PANTHER" id="PTHR24049">
    <property type="entry name" value="CRUMBS FAMILY MEMBER"/>
    <property type="match status" value="1"/>
</dbReference>
<reference evidence="8 9" key="1">
    <citation type="submission" date="2023-08" db="EMBL/GenBank/DDBJ databases">
        <title>A Necator americanus chromosomal reference genome.</title>
        <authorList>
            <person name="Ilik V."/>
            <person name="Petrzelkova K.J."/>
            <person name="Pardy F."/>
            <person name="Fuh T."/>
            <person name="Niatou-Singa F.S."/>
            <person name="Gouil Q."/>
            <person name="Baker L."/>
            <person name="Ritchie M.E."/>
            <person name="Jex A.R."/>
            <person name="Gazzola D."/>
            <person name="Li H."/>
            <person name="Toshio Fujiwara R."/>
            <person name="Zhan B."/>
            <person name="Aroian R.V."/>
            <person name="Pafco B."/>
            <person name="Schwarz E.M."/>
        </authorList>
    </citation>
    <scope>NUCLEOTIDE SEQUENCE [LARGE SCALE GENOMIC DNA]</scope>
    <source>
        <strain evidence="8 9">Aroian</strain>
        <tissue evidence="8">Whole animal</tissue>
    </source>
</reference>
<dbReference type="PROSITE" id="PS01186">
    <property type="entry name" value="EGF_2"/>
    <property type="match status" value="2"/>
</dbReference>
<name>A0ABR1DBT5_NECAM</name>
<dbReference type="PROSITE" id="PS50026">
    <property type="entry name" value="EGF_3"/>
    <property type="match status" value="2"/>
</dbReference>
<dbReference type="InterPro" id="IPR000742">
    <property type="entry name" value="EGF"/>
</dbReference>
<evidence type="ECO:0000256" key="2">
    <source>
        <dbReference type="ARBA" id="ARBA00022729"/>
    </source>
</evidence>
<feature type="disulfide bond" evidence="5">
    <location>
        <begin position="149"/>
        <end position="158"/>
    </location>
</feature>
<evidence type="ECO:0000256" key="5">
    <source>
        <dbReference type="PROSITE-ProRule" id="PRU00076"/>
    </source>
</evidence>
<dbReference type="InterPro" id="IPR001881">
    <property type="entry name" value="EGF-like_Ca-bd_dom"/>
</dbReference>
<dbReference type="PROSITE" id="PS00022">
    <property type="entry name" value="EGF_1"/>
    <property type="match status" value="2"/>
</dbReference>
<evidence type="ECO:0000256" key="1">
    <source>
        <dbReference type="ARBA" id="ARBA00022536"/>
    </source>
</evidence>
<dbReference type="Proteomes" id="UP001303046">
    <property type="component" value="Unassembled WGS sequence"/>
</dbReference>
<feature type="domain" description="EGF-like" evidence="7">
    <location>
        <begin position="123"/>
        <end position="159"/>
    </location>
</feature>
<dbReference type="SMART" id="SM00181">
    <property type="entry name" value="EGF"/>
    <property type="match status" value="2"/>
</dbReference>
<evidence type="ECO:0000259" key="7">
    <source>
        <dbReference type="PROSITE" id="PS50026"/>
    </source>
</evidence>
<comment type="caution">
    <text evidence="5">Lacks conserved residue(s) required for the propagation of feature annotation.</text>
</comment>
<organism evidence="8 9">
    <name type="scientific">Necator americanus</name>
    <name type="common">Human hookworm</name>
    <dbReference type="NCBI Taxonomy" id="51031"/>
    <lineage>
        <taxon>Eukaryota</taxon>
        <taxon>Metazoa</taxon>
        <taxon>Ecdysozoa</taxon>
        <taxon>Nematoda</taxon>
        <taxon>Chromadorea</taxon>
        <taxon>Rhabditida</taxon>
        <taxon>Rhabditina</taxon>
        <taxon>Rhabditomorpha</taxon>
        <taxon>Strongyloidea</taxon>
        <taxon>Ancylostomatidae</taxon>
        <taxon>Bunostominae</taxon>
        <taxon>Necator</taxon>
    </lineage>
</organism>
<gene>
    <name evidence="8" type="primary">Necator_chrIV.g14185</name>
    <name evidence="8" type="ORF">RB195_000891</name>
</gene>
<evidence type="ECO:0000256" key="3">
    <source>
        <dbReference type="ARBA" id="ARBA00022737"/>
    </source>
</evidence>
<evidence type="ECO:0000313" key="9">
    <source>
        <dbReference type="Proteomes" id="UP001303046"/>
    </source>
</evidence>
<dbReference type="SUPFAM" id="SSF57184">
    <property type="entry name" value="Growth factor receptor domain"/>
    <property type="match status" value="1"/>
</dbReference>
<evidence type="ECO:0000256" key="6">
    <source>
        <dbReference type="SAM" id="SignalP"/>
    </source>
</evidence>
<proteinExistence type="predicted"/>
<dbReference type="InterPro" id="IPR051022">
    <property type="entry name" value="Notch_Cell-Fate_Det"/>
</dbReference>
<keyword evidence="4 5" id="KW-1015">Disulfide bond</keyword>
<dbReference type="InterPro" id="IPR009030">
    <property type="entry name" value="Growth_fac_rcpt_cys_sf"/>
</dbReference>